<dbReference type="CDD" id="cd07012">
    <property type="entry name" value="PBP2_Bug_TTT"/>
    <property type="match status" value="1"/>
</dbReference>
<dbReference type="PANTHER" id="PTHR42928">
    <property type="entry name" value="TRICARBOXYLATE-BINDING PROTEIN"/>
    <property type="match status" value="1"/>
</dbReference>
<gene>
    <name evidence="2" type="ORF">KQ910_23250</name>
</gene>
<accession>A0ABS6IQV3</accession>
<evidence type="ECO:0000256" key="1">
    <source>
        <dbReference type="ARBA" id="ARBA00006987"/>
    </source>
</evidence>
<sequence length="331" mass="35088">MDNRRKNPAKVGRRHFLGGTAAGLVAAPAIVSAQGDWPNKQIRVVIPYPPGGPSDVTTRIVLERAGSILGQSILFDNKAGASGAIGAEHVIKSAPADGYTFLTTTTAMVCITEHLQPLPYDTSRDLVAVARTATSWMGMGINPQVPANNLQEFIAYAKANPGKINFGSAGLATITQLYGEIFNIEAGVTMVHVPYKGSAPATNDLLAGQIQVQFDPTTLPHIAAGRLKCFAVLGEKRWPGKPDVPTLKEQGLGKIGGDAWYGIVAAKGTPQAAIDRMAAAIGEAVKDPALNERLVASGNYSSFQDTKTFQATIERERVSFGEIIRKADIKV</sequence>
<comment type="caution">
    <text evidence="2">The sequence shown here is derived from an EMBL/GenBank/DDBJ whole genome shotgun (WGS) entry which is preliminary data.</text>
</comment>
<dbReference type="PIRSF" id="PIRSF017082">
    <property type="entry name" value="YflP"/>
    <property type="match status" value="1"/>
</dbReference>
<dbReference type="InterPro" id="IPR005064">
    <property type="entry name" value="BUG"/>
</dbReference>
<reference evidence="2 3" key="1">
    <citation type="submission" date="2021-06" db="EMBL/GenBank/DDBJ databases">
        <authorList>
            <person name="Lee D.H."/>
        </authorList>
    </citation>
    <scope>NUCLEOTIDE SEQUENCE [LARGE SCALE GENOMIC DNA]</scope>
    <source>
        <strain evidence="2 3">MMS21-HV4-11</strain>
    </source>
</reference>
<dbReference type="InterPro" id="IPR006311">
    <property type="entry name" value="TAT_signal"/>
</dbReference>
<organism evidence="2 3">
    <name type="scientific">Reyranella humidisoli</name>
    <dbReference type="NCBI Taxonomy" id="2849149"/>
    <lineage>
        <taxon>Bacteria</taxon>
        <taxon>Pseudomonadati</taxon>
        <taxon>Pseudomonadota</taxon>
        <taxon>Alphaproteobacteria</taxon>
        <taxon>Hyphomicrobiales</taxon>
        <taxon>Reyranellaceae</taxon>
        <taxon>Reyranella</taxon>
    </lineage>
</organism>
<dbReference type="PANTHER" id="PTHR42928:SF5">
    <property type="entry name" value="BLR1237 PROTEIN"/>
    <property type="match status" value="1"/>
</dbReference>
<dbReference type="Pfam" id="PF03401">
    <property type="entry name" value="TctC"/>
    <property type="match status" value="1"/>
</dbReference>
<proteinExistence type="inferred from homology"/>
<dbReference type="PROSITE" id="PS51318">
    <property type="entry name" value="TAT"/>
    <property type="match status" value="1"/>
</dbReference>
<protein>
    <submittedName>
        <fullName evidence="2">Tripartite tricarboxylate transporter substrate binding protein</fullName>
    </submittedName>
</protein>
<name>A0ABS6IQV3_9HYPH</name>
<evidence type="ECO:0000313" key="2">
    <source>
        <dbReference type="EMBL" id="MBU8876711.1"/>
    </source>
</evidence>
<dbReference type="RefSeq" id="WP_216965711.1">
    <property type="nucleotide sequence ID" value="NZ_JAHOPB010000002.1"/>
</dbReference>
<dbReference type="EMBL" id="JAHOPB010000002">
    <property type="protein sequence ID" value="MBU8876711.1"/>
    <property type="molecule type" value="Genomic_DNA"/>
</dbReference>
<comment type="similarity">
    <text evidence="1">Belongs to the UPF0065 (bug) family.</text>
</comment>
<dbReference type="Proteomes" id="UP000727907">
    <property type="component" value="Unassembled WGS sequence"/>
</dbReference>
<evidence type="ECO:0000313" key="3">
    <source>
        <dbReference type="Proteomes" id="UP000727907"/>
    </source>
</evidence>
<keyword evidence="3" id="KW-1185">Reference proteome</keyword>